<feature type="coiled-coil region" evidence="1">
    <location>
        <begin position="24"/>
        <end position="51"/>
    </location>
</feature>
<proteinExistence type="predicted"/>
<reference evidence="2 3" key="1">
    <citation type="submission" date="2018-09" db="EMBL/GenBank/DDBJ databases">
        <title>Phylogeny of the Shewanellaceae, and recommendation for two new genera, Pseudoshewanella and Parashewanella.</title>
        <authorList>
            <person name="Wang G."/>
        </authorList>
    </citation>
    <scope>NUCLEOTIDE SEQUENCE [LARGE SCALE GENOMIC DNA]</scope>
    <source>
        <strain evidence="2 3">C51</strain>
    </source>
</reference>
<evidence type="ECO:0000313" key="2">
    <source>
        <dbReference type="EMBL" id="RLV60506.1"/>
    </source>
</evidence>
<evidence type="ECO:0000256" key="1">
    <source>
        <dbReference type="SAM" id="Coils"/>
    </source>
</evidence>
<gene>
    <name evidence="2" type="ORF">D5018_06855</name>
</gene>
<sequence>MHSKFVNQTKEVISEVGSKVQSVLDDVSNTIDDLNGELSEYEKRRKIERVEELSLLEVELKNKVQAKIDRYNHENRTSFSSLEEIKADINRDLSEIKNR</sequence>
<organism evidence="2 3">
    <name type="scientific">Parashewanella curva</name>
    <dbReference type="NCBI Taxonomy" id="2338552"/>
    <lineage>
        <taxon>Bacteria</taxon>
        <taxon>Pseudomonadati</taxon>
        <taxon>Pseudomonadota</taxon>
        <taxon>Gammaproteobacteria</taxon>
        <taxon>Alteromonadales</taxon>
        <taxon>Shewanellaceae</taxon>
        <taxon>Parashewanella</taxon>
    </lineage>
</organism>
<accession>A0A3L8PYJ8</accession>
<dbReference type="EMBL" id="QZEI01000015">
    <property type="protein sequence ID" value="RLV60506.1"/>
    <property type="molecule type" value="Genomic_DNA"/>
</dbReference>
<comment type="caution">
    <text evidence="2">The sequence shown here is derived from an EMBL/GenBank/DDBJ whole genome shotgun (WGS) entry which is preliminary data.</text>
</comment>
<dbReference type="Proteomes" id="UP000281474">
    <property type="component" value="Unassembled WGS sequence"/>
</dbReference>
<dbReference type="AlphaFoldDB" id="A0A3L8PYJ8"/>
<keyword evidence="3" id="KW-1185">Reference proteome</keyword>
<name>A0A3L8PYJ8_9GAMM</name>
<keyword evidence="1" id="KW-0175">Coiled coil</keyword>
<evidence type="ECO:0000313" key="3">
    <source>
        <dbReference type="Proteomes" id="UP000281474"/>
    </source>
</evidence>
<protein>
    <submittedName>
        <fullName evidence="2">Uncharacterized protein</fullName>
    </submittedName>
</protein>